<evidence type="ECO:0000313" key="1">
    <source>
        <dbReference type="EMBL" id="ANY90454.1"/>
    </source>
</evidence>
<sequence length="60" mass="7260">MLDLAVAGQERHHQVESQWLNLSENERRLIRRFRQMTDQDRHQVRRLIEQLAKHPDSLSS</sequence>
<proteinExistence type="predicted"/>
<organism evidence="1">
    <name type="scientific">Pseudomonas putida</name>
    <name type="common">Arthrobacter siderocapsulatus</name>
    <dbReference type="NCBI Taxonomy" id="303"/>
    <lineage>
        <taxon>Bacteria</taxon>
        <taxon>Pseudomonadati</taxon>
        <taxon>Pseudomonadota</taxon>
        <taxon>Gammaproteobacteria</taxon>
        <taxon>Pseudomonadales</taxon>
        <taxon>Pseudomonadaceae</taxon>
        <taxon>Pseudomonas</taxon>
    </lineage>
</organism>
<protein>
    <submittedName>
        <fullName evidence="1">Uncharacterized protein</fullName>
    </submittedName>
</protein>
<name>A0A1B2FE55_PSEPU</name>
<dbReference type="RefSeq" id="WP_099594057.1">
    <property type="nucleotide sequence ID" value="NZ_CP016634.1"/>
</dbReference>
<gene>
    <name evidence="1" type="ORF">IEC33019_4972</name>
</gene>
<dbReference type="EMBL" id="CP016634">
    <property type="protein sequence ID" value="ANY90454.1"/>
    <property type="molecule type" value="Genomic_DNA"/>
</dbReference>
<dbReference type="AlphaFoldDB" id="A0A1B2FE55"/>
<accession>A0A1B2FE55</accession>
<reference evidence="1" key="1">
    <citation type="submission" date="2016-07" db="EMBL/GenBank/DDBJ databases">
        <title>New class B carbapenemase carried by novel plasmid in Pseudomonas putida enviromental strain in eastern Amazonia.</title>
        <authorList>
            <person name="Souza C.O."/>
            <person name="Lima K.V."/>
            <person name="Brasiliense D.M."/>
            <person name="Perez-Chaparro P.J."/>
            <person name="Mamizuka E.M."/>
            <person name="Lima M.O."/>
            <person name="Lima L.N."/>
            <person name="McCulloch J.A."/>
        </authorList>
    </citation>
    <scope>NUCLEOTIDE SEQUENCE [LARGE SCALE GENOMIC DNA]</scope>
    <source>
        <strain evidence="1">IEC33019</strain>
    </source>
</reference>